<protein>
    <recommendedName>
        <fullName evidence="1">Gfo/Idh/MocA-like oxidoreductase N-terminal domain-containing protein</fullName>
    </recommendedName>
</protein>
<dbReference type="SUPFAM" id="SSF51735">
    <property type="entry name" value="NAD(P)-binding Rossmann-fold domains"/>
    <property type="match status" value="1"/>
</dbReference>
<accession>X0XV93</accession>
<comment type="caution">
    <text evidence="2">The sequence shown here is derived from an EMBL/GenBank/DDBJ whole genome shotgun (WGS) entry which is preliminary data.</text>
</comment>
<dbReference type="Pfam" id="PF01408">
    <property type="entry name" value="GFO_IDH_MocA"/>
    <property type="match status" value="1"/>
</dbReference>
<evidence type="ECO:0000259" key="1">
    <source>
        <dbReference type="Pfam" id="PF01408"/>
    </source>
</evidence>
<sequence length="185" mass="20791">MLQDEYGTRPVKNYDDMVGKVDGILVSSLESIDYFPELVEPYLKAGMPVFINRPFASSMRDAKRMVEMSKRYDAPIMTGSSLEYVNEVYVMKRLLREAGNPIISGINAHNSSTDYSNHAIHGMWMILEMFGGGIEYVSAHLSNGTPFSHHSLCLLMKYKARGEEQPPFFACVQNCPNPITAQGRI</sequence>
<dbReference type="EMBL" id="BARS01051634">
    <property type="protein sequence ID" value="GAG47275.1"/>
    <property type="molecule type" value="Genomic_DNA"/>
</dbReference>
<reference evidence="2" key="1">
    <citation type="journal article" date="2014" name="Front. Microbiol.">
        <title>High frequency of phylogenetically diverse reductive dehalogenase-homologous genes in deep subseafloor sedimentary metagenomes.</title>
        <authorList>
            <person name="Kawai M."/>
            <person name="Futagami T."/>
            <person name="Toyoda A."/>
            <person name="Takaki Y."/>
            <person name="Nishi S."/>
            <person name="Hori S."/>
            <person name="Arai W."/>
            <person name="Tsubouchi T."/>
            <person name="Morono Y."/>
            <person name="Uchiyama I."/>
            <person name="Ito T."/>
            <person name="Fujiyama A."/>
            <person name="Inagaki F."/>
            <person name="Takami H."/>
        </authorList>
    </citation>
    <scope>NUCLEOTIDE SEQUENCE</scope>
    <source>
        <strain evidence="2">Expedition CK06-06</strain>
    </source>
</reference>
<dbReference type="InterPro" id="IPR000683">
    <property type="entry name" value="Gfo/Idh/MocA-like_OxRdtase_N"/>
</dbReference>
<dbReference type="AlphaFoldDB" id="X0XV93"/>
<gene>
    <name evidence="2" type="ORF">S01H1_76870</name>
</gene>
<feature type="domain" description="Gfo/Idh/MocA-like oxidoreductase N-terminal" evidence="1">
    <location>
        <begin position="4"/>
        <end position="78"/>
    </location>
</feature>
<name>X0XV93_9ZZZZ</name>
<feature type="non-terminal residue" evidence="2">
    <location>
        <position position="185"/>
    </location>
</feature>
<proteinExistence type="predicted"/>
<dbReference type="Gene3D" id="3.40.50.720">
    <property type="entry name" value="NAD(P)-binding Rossmann-like Domain"/>
    <property type="match status" value="1"/>
</dbReference>
<evidence type="ECO:0000313" key="2">
    <source>
        <dbReference type="EMBL" id="GAG47275.1"/>
    </source>
</evidence>
<dbReference type="GO" id="GO:0000166">
    <property type="term" value="F:nucleotide binding"/>
    <property type="evidence" value="ECO:0007669"/>
    <property type="project" value="InterPro"/>
</dbReference>
<dbReference type="InterPro" id="IPR036291">
    <property type="entry name" value="NAD(P)-bd_dom_sf"/>
</dbReference>
<organism evidence="2">
    <name type="scientific">marine sediment metagenome</name>
    <dbReference type="NCBI Taxonomy" id="412755"/>
    <lineage>
        <taxon>unclassified sequences</taxon>
        <taxon>metagenomes</taxon>
        <taxon>ecological metagenomes</taxon>
    </lineage>
</organism>